<dbReference type="InterPro" id="IPR049012">
    <property type="entry name" value="Mutator_transp_dom"/>
</dbReference>
<organism evidence="2 3">
    <name type="scientific">Rhipicephalus microplus</name>
    <name type="common">Cattle tick</name>
    <name type="synonym">Boophilus microplus</name>
    <dbReference type="NCBI Taxonomy" id="6941"/>
    <lineage>
        <taxon>Eukaryota</taxon>
        <taxon>Metazoa</taxon>
        <taxon>Ecdysozoa</taxon>
        <taxon>Arthropoda</taxon>
        <taxon>Chelicerata</taxon>
        <taxon>Arachnida</taxon>
        <taxon>Acari</taxon>
        <taxon>Parasitiformes</taxon>
        <taxon>Ixodida</taxon>
        <taxon>Ixodoidea</taxon>
        <taxon>Ixodidae</taxon>
        <taxon>Rhipicephalinae</taxon>
        <taxon>Rhipicephalus</taxon>
        <taxon>Boophilus</taxon>
    </lineage>
</organism>
<protein>
    <recommendedName>
        <fullName evidence="1">Mutator-like transposase domain-containing protein</fullName>
    </recommendedName>
</protein>
<dbReference type="PANTHER" id="PTHR23077">
    <property type="entry name" value="AAA-FAMILY ATPASE"/>
    <property type="match status" value="1"/>
</dbReference>
<dbReference type="GO" id="GO:0016887">
    <property type="term" value="F:ATP hydrolysis activity"/>
    <property type="evidence" value="ECO:0007669"/>
    <property type="project" value="TreeGrafter"/>
</dbReference>
<reference evidence="2" key="1">
    <citation type="journal article" date="2020" name="Cell">
        <title>Large-Scale Comparative Analyses of Tick Genomes Elucidate Their Genetic Diversity and Vector Capacities.</title>
        <authorList>
            <consortium name="Tick Genome and Microbiome Consortium (TIGMIC)"/>
            <person name="Jia N."/>
            <person name="Wang J."/>
            <person name="Shi W."/>
            <person name="Du L."/>
            <person name="Sun Y."/>
            <person name="Zhan W."/>
            <person name="Jiang J.F."/>
            <person name="Wang Q."/>
            <person name="Zhang B."/>
            <person name="Ji P."/>
            <person name="Bell-Sakyi L."/>
            <person name="Cui X.M."/>
            <person name="Yuan T.T."/>
            <person name="Jiang B.G."/>
            <person name="Yang W.F."/>
            <person name="Lam T.T."/>
            <person name="Chang Q.C."/>
            <person name="Ding S.J."/>
            <person name="Wang X.J."/>
            <person name="Zhu J.G."/>
            <person name="Ruan X.D."/>
            <person name="Zhao L."/>
            <person name="Wei J.T."/>
            <person name="Ye R.Z."/>
            <person name="Que T.C."/>
            <person name="Du C.H."/>
            <person name="Zhou Y.H."/>
            <person name="Cheng J.X."/>
            <person name="Dai P.F."/>
            <person name="Guo W.B."/>
            <person name="Han X.H."/>
            <person name="Huang E.J."/>
            <person name="Li L.F."/>
            <person name="Wei W."/>
            <person name="Gao Y.C."/>
            <person name="Liu J.Z."/>
            <person name="Shao H.Z."/>
            <person name="Wang X."/>
            <person name="Wang C.C."/>
            <person name="Yang T.C."/>
            <person name="Huo Q.B."/>
            <person name="Li W."/>
            <person name="Chen H.Y."/>
            <person name="Chen S.E."/>
            <person name="Zhou L.G."/>
            <person name="Ni X.B."/>
            <person name="Tian J.H."/>
            <person name="Sheng Y."/>
            <person name="Liu T."/>
            <person name="Pan Y.S."/>
            <person name="Xia L.Y."/>
            <person name="Li J."/>
            <person name="Zhao F."/>
            <person name="Cao W.C."/>
        </authorList>
    </citation>
    <scope>NUCLEOTIDE SEQUENCE</scope>
    <source>
        <strain evidence="2">Rmic-2018</strain>
    </source>
</reference>
<gene>
    <name evidence="2" type="ORF">HPB51_020870</name>
</gene>
<dbReference type="InterPro" id="IPR027417">
    <property type="entry name" value="P-loop_NTPase"/>
</dbReference>
<dbReference type="PANTHER" id="PTHR23077:SF9">
    <property type="entry name" value="PEROXISOMAL ATPASE PEX6"/>
    <property type="match status" value="1"/>
</dbReference>
<dbReference type="InterPro" id="IPR050168">
    <property type="entry name" value="AAA_ATPase_domain"/>
</dbReference>
<evidence type="ECO:0000259" key="1">
    <source>
        <dbReference type="Pfam" id="PF20700"/>
    </source>
</evidence>
<name>A0A9J6E399_RHIMP</name>
<dbReference type="AlphaFoldDB" id="A0A9J6E399"/>
<feature type="domain" description="Mutator-like transposase" evidence="1">
    <location>
        <begin position="801"/>
        <end position="1016"/>
    </location>
</feature>
<dbReference type="GO" id="GO:0005778">
    <property type="term" value="C:peroxisomal membrane"/>
    <property type="evidence" value="ECO:0007669"/>
    <property type="project" value="TreeGrafter"/>
</dbReference>
<dbReference type="GO" id="GO:0005829">
    <property type="term" value="C:cytosol"/>
    <property type="evidence" value="ECO:0007669"/>
    <property type="project" value="TreeGrafter"/>
</dbReference>
<evidence type="ECO:0000313" key="2">
    <source>
        <dbReference type="EMBL" id="KAH8028943.1"/>
    </source>
</evidence>
<sequence>MKRVRTKLRLLPDSASSGSCDSNGLHVRISRNVADELSLGDGTTDGTLALVAPENVSLTYPGLFVNYEVVDDREVRSLSYSGTTVALFVTRDFLKRRRGWEDGQAVDVLCGVRCPRLTKVSLLARSPDAYAKLNSADLWEVLGGGAGSDGVLCRMDDSLAAFGGDTVLVVDCEPTRQGLIVAETQVLRLTSSLRQCGFGVVVIRPPLEYTPAGDGAPCDDVVKLAGTILYTSRILQSTHRAKQDRSVAAGIVASVRRRTPGFLRVHILPQLPEHEIPTTADPLNCVFLSQSTMASLGLSEGSWAQAWLVEQGGRGSPSSEPQLKRVVAIWNVERLHVMESELASGITQQDAAFLSPHLWFHLHDRDKPALLVRPTARLHLEALEGSSKGSPPASAQEFNLAIVRSPLYSHTIECTALLKEHFSRPRYICNGDIVTINLRGSPCYEEYLPDGSSQRNHVVFFKATQLLGPDNGGPGYFCDTNTRLYQAGTKGCYVPAAMAAYHRSWAPHPVWDAPQPPHLAPIVERLQSILLPCLQSGSLRERVAPCVLLSGSRGSGKRTALTALTRSLGLHHYQVNCQQLLGDTAAAAETRIRHALMKDPRVVRCLGDTLRALNGELDEPPVAVVATTAADPDTLHPDLAPLFLHSIEIPYPNEEGRAQLLDALLWSLPKNNSVDISYLAQRTAGFNLGDLCALVGQATARAHARLTSSSSSGSQQREEGWEAGVCVAGPLLVQADLESALEWLQGSQAQAVGAPRIPCVHWEDVGGLAEAKRTLTDTLQLPLRHPQLLDAGLKRSGLMGNIAVSFDGSWMTRVHSSHIGLSSVIELFSGLVLDFVVLSNFCAGCKSGPKEGDPSDAAWKEHHQCQKNNDKKAGEMEVEAALILFRRSLQRHDLRYTMVLCDGNSRSYLALQEDKVYGYILVEKEDCINHGQKRMGTALRKLIAKHKGPGLESLGAKSRLTGDLISKLTNYYGWALKTHSDVDAMHTAVMATYHHITSNDDVANHTLCPPGPNSYCKQNAAKAKGEPIPKHRQKRPPHVCQALLPIYERLSDRKLLQQSQRGKTQNNNECLHSVI</sequence>
<dbReference type="Proteomes" id="UP000821866">
    <property type="component" value="Chromosome 4"/>
</dbReference>
<proteinExistence type="predicted"/>
<evidence type="ECO:0000313" key="3">
    <source>
        <dbReference type="Proteomes" id="UP000821866"/>
    </source>
</evidence>
<dbReference type="Gene3D" id="3.40.50.300">
    <property type="entry name" value="P-loop containing nucleotide triphosphate hydrolases"/>
    <property type="match status" value="1"/>
</dbReference>
<dbReference type="Gene3D" id="1.10.8.60">
    <property type="match status" value="1"/>
</dbReference>
<dbReference type="VEuPathDB" id="VectorBase:LOC119167010"/>
<dbReference type="Pfam" id="PF20700">
    <property type="entry name" value="Mutator"/>
    <property type="match status" value="1"/>
</dbReference>
<dbReference type="EMBL" id="JABSTU010000006">
    <property type="protein sequence ID" value="KAH8028943.1"/>
    <property type="molecule type" value="Genomic_DNA"/>
</dbReference>
<dbReference type="SUPFAM" id="SSF52540">
    <property type="entry name" value="P-loop containing nucleoside triphosphate hydrolases"/>
    <property type="match status" value="1"/>
</dbReference>
<reference evidence="2" key="2">
    <citation type="submission" date="2021-09" db="EMBL/GenBank/DDBJ databases">
        <authorList>
            <person name="Jia N."/>
            <person name="Wang J."/>
            <person name="Shi W."/>
            <person name="Du L."/>
            <person name="Sun Y."/>
            <person name="Zhan W."/>
            <person name="Jiang J."/>
            <person name="Wang Q."/>
            <person name="Zhang B."/>
            <person name="Ji P."/>
            <person name="Sakyi L.B."/>
            <person name="Cui X."/>
            <person name="Yuan T."/>
            <person name="Jiang B."/>
            <person name="Yang W."/>
            <person name="Lam T.T.-Y."/>
            <person name="Chang Q."/>
            <person name="Ding S."/>
            <person name="Wang X."/>
            <person name="Zhu J."/>
            <person name="Ruan X."/>
            <person name="Zhao L."/>
            <person name="Wei J."/>
            <person name="Que T."/>
            <person name="Du C."/>
            <person name="Cheng J."/>
            <person name="Dai P."/>
            <person name="Han X."/>
            <person name="Huang E."/>
            <person name="Gao Y."/>
            <person name="Liu J."/>
            <person name="Shao H."/>
            <person name="Ye R."/>
            <person name="Li L."/>
            <person name="Wei W."/>
            <person name="Wang X."/>
            <person name="Wang C."/>
            <person name="Huo Q."/>
            <person name="Li W."/>
            <person name="Guo W."/>
            <person name="Chen H."/>
            <person name="Chen S."/>
            <person name="Zhou L."/>
            <person name="Zhou L."/>
            <person name="Ni X."/>
            <person name="Tian J."/>
            <person name="Zhou Y."/>
            <person name="Sheng Y."/>
            <person name="Liu T."/>
            <person name="Pan Y."/>
            <person name="Xia L."/>
            <person name="Li J."/>
            <person name="Zhao F."/>
            <person name="Cao W."/>
        </authorList>
    </citation>
    <scope>NUCLEOTIDE SEQUENCE</scope>
    <source>
        <strain evidence="2">Rmic-2018</strain>
        <tissue evidence="2">Larvae</tissue>
    </source>
</reference>
<keyword evidence="3" id="KW-1185">Reference proteome</keyword>
<dbReference type="VEuPathDB" id="VectorBase:LOC119167286"/>
<dbReference type="GO" id="GO:0016558">
    <property type="term" value="P:protein import into peroxisome matrix"/>
    <property type="evidence" value="ECO:0007669"/>
    <property type="project" value="TreeGrafter"/>
</dbReference>
<accession>A0A9J6E399</accession>
<comment type="caution">
    <text evidence="2">The sequence shown here is derived from an EMBL/GenBank/DDBJ whole genome shotgun (WGS) entry which is preliminary data.</text>
</comment>